<gene>
    <name evidence="1" type="ORF">C7U56_01420</name>
</gene>
<reference evidence="1 2" key="1">
    <citation type="submission" date="2018-03" db="EMBL/GenBank/DDBJ databases">
        <title>Lachnoclostridium SNUG30386 gen.nov., sp.nov., isolated from human faeces.</title>
        <authorList>
            <person name="Seo B."/>
            <person name="Jeon K."/>
            <person name="Ko G."/>
        </authorList>
    </citation>
    <scope>NUCLEOTIDE SEQUENCE [LARGE SCALE GENOMIC DNA]</scope>
    <source>
        <strain evidence="1 2">SNUG30386</strain>
    </source>
</reference>
<dbReference type="GeneID" id="79839582"/>
<proteinExistence type="predicted"/>
<keyword evidence="2" id="KW-1185">Reference proteome</keyword>
<dbReference type="RefSeq" id="WP_022359521.1">
    <property type="nucleotide sequence ID" value="NZ_CAUWBW010000002.1"/>
</dbReference>
<organism evidence="1 2">
    <name type="scientific">Clostridium fessum</name>
    <dbReference type="NCBI Taxonomy" id="2126740"/>
    <lineage>
        <taxon>Bacteria</taxon>
        <taxon>Bacillati</taxon>
        <taxon>Bacillota</taxon>
        <taxon>Clostridia</taxon>
        <taxon>Eubacteriales</taxon>
        <taxon>Clostridiaceae</taxon>
        <taxon>Clostridium</taxon>
    </lineage>
</organism>
<accession>A0A2T3FTN8</accession>
<evidence type="ECO:0000313" key="2">
    <source>
        <dbReference type="Proteomes" id="UP000241048"/>
    </source>
</evidence>
<dbReference type="EMBL" id="PYLO01000001">
    <property type="protein sequence ID" value="PST38646.1"/>
    <property type="molecule type" value="Genomic_DNA"/>
</dbReference>
<dbReference type="Proteomes" id="UP000241048">
    <property type="component" value="Unassembled WGS sequence"/>
</dbReference>
<protein>
    <submittedName>
        <fullName evidence="1">Twitching motility protein PilT</fullName>
    </submittedName>
</protein>
<name>A0A2T3FTN8_9CLOT</name>
<sequence length="139" mass="15491">MVQIIAGAKGKGKTKYLLDMANTAVKEAKGSVVYLDKSSKHMYELNNQIRLINVQEYPIDTSDGFIGFICGIICQDHDLEQMYLDSFLKLACLEGADIEETYKTLETISEKYHVKFVLSISMNAADLPECAKESVVVSL</sequence>
<evidence type="ECO:0000313" key="1">
    <source>
        <dbReference type="EMBL" id="PST38646.1"/>
    </source>
</evidence>
<comment type="caution">
    <text evidence="1">The sequence shown here is derived from an EMBL/GenBank/DDBJ whole genome shotgun (WGS) entry which is preliminary data.</text>
</comment>
<dbReference type="AlphaFoldDB" id="A0A2T3FTN8"/>